<dbReference type="Gramene" id="ORUFI06G19490.1">
    <property type="protein sequence ID" value="ORUFI06G19490.1"/>
    <property type="gene ID" value="ORUFI06G19490"/>
</dbReference>
<reference evidence="2" key="1">
    <citation type="submission" date="2013-06" db="EMBL/GenBank/DDBJ databases">
        <authorList>
            <person name="Zhao Q."/>
        </authorList>
    </citation>
    <scope>NUCLEOTIDE SEQUENCE</scope>
    <source>
        <strain evidence="2">cv. W1943</strain>
    </source>
</reference>
<dbReference type="EnsemblPlants" id="ORUFI06G19490.1">
    <property type="protein sequence ID" value="ORUFI06G19490.1"/>
    <property type="gene ID" value="ORUFI06G19490"/>
</dbReference>
<dbReference type="HOGENOM" id="CLU_3351887_0_0_1"/>
<organism evidence="1 2">
    <name type="scientific">Oryza rufipogon</name>
    <name type="common">Brownbeard rice</name>
    <name type="synonym">Asian wild rice</name>
    <dbReference type="NCBI Taxonomy" id="4529"/>
    <lineage>
        <taxon>Eukaryota</taxon>
        <taxon>Viridiplantae</taxon>
        <taxon>Streptophyta</taxon>
        <taxon>Embryophyta</taxon>
        <taxon>Tracheophyta</taxon>
        <taxon>Spermatophyta</taxon>
        <taxon>Magnoliopsida</taxon>
        <taxon>Liliopsida</taxon>
        <taxon>Poales</taxon>
        <taxon>Poaceae</taxon>
        <taxon>BOP clade</taxon>
        <taxon>Oryzoideae</taxon>
        <taxon>Oryzeae</taxon>
        <taxon>Oryzinae</taxon>
        <taxon>Oryza</taxon>
    </lineage>
</organism>
<sequence length="37" mass="3896">MIIIIYMFLLSSASNVPSNLSLSEAQDGAAAARVEVN</sequence>
<reference evidence="1" key="2">
    <citation type="submission" date="2015-06" db="UniProtKB">
        <authorList>
            <consortium name="EnsemblPlants"/>
        </authorList>
    </citation>
    <scope>IDENTIFICATION</scope>
</reference>
<dbReference type="AlphaFoldDB" id="A0A0E0PZ50"/>
<protein>
    <submittedName>
        <fullName evidence="1">Uncharacterized protein</fullName>
    </submittedName>
</protein>
<proteinExistence type="predicted"/>
<evidence type="ECO:0000313" key="1">
    <source>
        <dbReference type="EnsemblPlants" id="ORUFI06G19490.1"/>
    </source>
</evidence>
<accession>A0A0E0PZ50</accession>
<dbReference type="Proteomes" id="UP000008022">
    <property type="component" value="Unassembled WGS sequence"/>
</dbReference>
<name>A0A0E0PZ50_ORYRU</name>
<evidence type="ECO:0000313" key="2">
    <source>
        <dbReference type="Proteomes" id="UP000008022"/>
    </source>
</evidence>
<keyword evidence="2" id="KW-1185">Reference proteome</keyword>